<comment type="caution">
    <text evidence="1">The sequence shown here is derived from an EMBL/GenBank/DDBJ whole genome shotgun (WGS) entry which is preliminary data.</text>
</comment>
<sequence length="112" mass="12564">MLDARYMGWQVLVDQLHRLLAGNADGLDAFPIEIVMMGKNVQIMIFNQVAQCNGCRRMKPHRPDILDNQDVQGGRGDPCMQVFGKLQYCNIHGLAVGCCIPIIIKRFECSTV</sequence>
<name>A0A645CX62_9ZZZZ</name>
<protein>
    <submittedName>
        <fullName evidence="1">Uncharacterized protein</fullName>
    </submittedName>
</protein>
<reference evidence="1" key="1">
    <citation type="submission" date="2019-08" db="EMBL/GenBank/DDBJ databases">
        <authorList>
            <person name="Kucharzyk K."/>
            <person name="Murdoch R.W."/>
            <person name="Higgins S."/>
            <person name="Loffler F."/>
        </authorList>
    </citation>
    <scope>NUCLEOTIDE SEQUENCE</scope>
</reference>
<organism evidence="1">
    <name type="scientific">bioreactor metagenome</name>
    <dbReference type="NCBI Taxonomy" id="1076179"/>
    <lineage>
        <taxon>unclassified sequences</taxon>
        <taxon>metagenomes</taxon>
        <taxon>ecological metagenomes</taxon>
    </lineage>
</organism>
<dbReference type="AlphaFoldDB" id="A0A645CX62"/>
<dbReference type="EMBL" id="VSSQ01030979">
    <property type="protein sequence ID" value="MPM81706.1"/>
    <property type="molecule type" value="Genomic_DNA"/>
</dbReference>
<proteinExistence type="predicted"/>
<accession>A0A645CX62</accession>
<evidence type="ECO:0000313" key="1">
    <source>
        <dbReference type="EMBL" id="MPM81706.1"/>
    </source>
</evidence>
<gene>
    <name evidence="1" type="ORF">SDC9_128763</name>
</gene>